<evidence type="ECO:0000313" key="1">
    <source>
        <dbReference type="EMBL" id="MRG94275.1"/>
    </source>
</evidence>
<organism evidence="1 2">
    <name type="scientific">Polyangium spumosum</name>
    <dbReference type="NCBI Taxonomy" id="889282"/>
    <lineage>
        <taxon>Bacteria</taxon>
        <taxon>Pseudomonadati</taxon>
        <taxon>Myxococcota</taxon>
        <taxon>Polyangia</taxon>
        <taxon>Polyangiales</taxon>
        <taxon>Polyangiaceae</taxon>
        <taxon>Polyangium</taxon>
    </lineage>
</organism>
<dbReference type="Proteomes" id="UP000440224">
    <property type="component" value="Unassembled WGS sequence"/>
</dbReference>
<keyword evidence="2" id="KW-1185">Reference proteome</keyword>
<comment type="caution">
    <text evidence="1">The sequence shown here is derived from an EMBL/GenBank/DDBJ whole genome shotgun (WGS) entry which is preliminary data.</text>
</comment>
<dbReference type="OrthoDB" id="5243766at2"/>
<reference evidence="1 2" key="1">
    <citation type="submission" date="2019-10" db="EMBL/GenBank/DDBJ databases">
        <title>A soil myxobacterium in the family Polyangiaceae.</title>
        <authorList>
            <person name="Li Y."/>
            <person name="Wang J."/>
        </authorList>
    </citation>
    <scope>NUCLEOTIDE SEQUENCE [LARGE SCALE GENOMIC DNA]</scope>
    <source>
        <strain evidence="1 2">DSM 14734</strain>
    </source>
</reference>
<accession>A0A6N7PVJ3</accession>
<proteinExistence type="predicted"/>
<dbReference type="EMBL" id="WJIE01000005">
    <property type="protein sequence ID" value="MRG94275.1"/>
    <property type="molecule type" value="Genomic_DNA"/>
</dbReference>
<dbReference type="GO" id="GO:0006352">
    <property type="term" value="P:DNA-templated transcription initiation"/>
    <property type="evidence" value="ECO:0007669"/>
    <property type="project" value="InterPro"/>
</dbReference>
<dbReference type="InterPro" id="IPR013325">
    <property type="entry name" value="RNA_pol_sigma_r2"/>
</dbReference>
<evidence type="ECO:0008006" key="3">
    <source>
        <dbReference type="Google" id="ProtNLM"/>
    </source>
</evidence>
<dbReference type="SUPFAM" id="SSF88946">
    <property type="entry name" value="Sigma2 domain of RNA polymerase sigma factors"/>
    <property type="match status" value="1"/>
</dbReference>
<sequence>MRYRHEPDRPDEPILEASAREVNAFRPFLRSYMRRRFPVGLEDPEDAVQMTIIVVHRIVEEGRIRGAYELEPQDVLFAWVIEVAWRIRMNVRRTARWRERVILIGEPEEALVEVPSRASALDERVHARLLLASIADRAAVRSLRALILVAEGATLEELAAELGAEAAEVVQRLRGALKR</sequence>
<name>A0A6N7PVJ3_9BACT</name>
<evidence type="ECO:0000313" key="2">
    <source>
        <dbReference type="Proteomes" id="UP000440224"/>
    </source>
</evidence>
<dbReference type="GO" id="GO:0003700">
    <property type="term" value="F:DNA-binding transcription factor activity"/>
    <property type="evidence" value="ECO:0007669"/>
    <property type="project" value="InterPro"/>
</dbReference>
<gene>
    <name evidence="1" type="ORF">GF068_20450</name>
</gene>
<dbReference type="AlphaFoldDB" id="A0A6N7PVJ3"/>
<protein>
    <recommendedName>
        <fullName evidence="3">Sigma-70 family RNA polymerase sigma factor</fullName>
    </recommendedName>
</protein>
<dbReference type="RefSeq" id="WP_153821082.1">
    <property type="nucleotide sequence ID" value="NZ_WJIE01000005.1"/>
</dbReference>